<dbReference type="SUPFAM" id="SSF56112">
    <property type="entry name" value="Protein kinase-like (PK-like)"/>
    <property type="match status" value="1"/>
</dbReference>
<dbReference type="GO" id="GO:0007168">
    <property type="term" value="P:receptor guanylyl cyclase signaling pathway"/>
    <property type="evidence" value="ECO:0007669"/>
    <property type="project" value="TreeGrafter"/>
</dbReference>
<evidence type="ECO:0000256" key="10">
    <source>
        <dbReference type="ARBA" id="ARBA00023239"/>
    </source>
</evidence>
<dbReference type="InterPro" id="IPR028082">
    <property type="entry name" value="Peripla_BP_I"/>
</dbReference>
<dbReference type="AlphaFoldDB" id="A0AAX7URU6"/>
<dbReference type="GO" id="GO:0004672">
    <property type="term" value="F:protein kinase activity"/>
    <property type="evidence" value="ECO:0007669"/>
    <property type="project" value="InterPro"/>
</dbReference>
<evidence type="ECO:0000256" key="6">
    <source>
        <dbReference type="ARBA" id="ARBA00022741"/>
    </source>
</evidence>
<dbReference type="GO" id="GO:0001653">
    <property type="term" value="F:peptide receptor activity"/>
    <property type="evidence" value="ECO:0007669"/>
    <property type="project" value="TreeGrafter"/>
</dbReference>
<dbReference type="Pfam" id="PF00211">
    <property type="entry name" value="Guanylate_cyc"/>
    <property type="match status" value="1"/>
</dbReference>
<accession>A0AAX7URU6</accession>
<evidence type="ECO:0000256" key="5">
    <source>
        <dbReference type="ARBA" id="ARBA00022729"/>
    </source>
</evidence>
<dbReference type="SMART" id="SM00044">
    <property type="entry name" value="CYCc"/>
    <property type="match status" value="1"/>
</dbReference>
<dbReference type="SUPFAM" id="SSF55073">
    <property type="entry name" value="Nucleotide cyclase"/>
    <property type="match status" value="1"/>
</dbReference>
<comment type="catalytic activity">
    <reaction evidence="1 14">
        <text>GTP = 3',5'-cyclic GMP + diphosphate</text>
        <dbReference type="Rhea" id="RHEA:13665"/>
        <dbReference type="ChEBI" id="CHEBI:33019"/>
        <dbReference type="ChEBI" id="CHEBI:37565"/>
        <dbReference type="ChEBI" id="CHEBI:57746"/>
        <dbReference type="EC" id="4.6.1.2"/>
    </reaction>
</comment>
<evidence type="ECO:0000256" key="16">
    <source>
        <dbReference type="SAM" id="Phobius"/>
    </source>
</evidence>
<dbReference type="InterPro" id="IPR011645">
    <property type="entry name" value="HNOB_dom_associated"/>
</dbReference>
<dbReference type="Gene3D" id="1.10.510.10">
    <property type="entry name" value="Transferase(Phosphotransferase) domain 1"/>
    <property type="match status" value="1"/>
</dbReference>
<reference evidence="19 20" key="1">
    <citation type="submission" date="2018-05" db="EMBL/GenBank/DDBJ databases">
        <authorList>
            <person name="Datahose"/>
        </authorList>
    </citation>
    <scope>NUCLEOTIDE SEQUENCE</scope>
</reference>
<evidence type="ECO:0000256" key="12">
    <source>
        <dbReference type="ARBA" id="ARBA00023293"/>
    </source>
</evidence>
<comment type="subcellular location">
    <subcellularLocation>
        <location evidence="2">Photoreceptor outer segment membrane</location>
        <topology evidence="2">Single-pass type I membrane protein</topology>
    </subcellularLocation>
</comment>
<dbReference type="PROSITE" id="PS50125">
    <property type="entry name" value="GUANYLATE_CYCLASE_2"/>
    <property type="match status" value="1"/>
</dbReference>
<evidence type="ECO:0000259" key="18">
    <source>
        <dbReference type="PROSITE" id="PS50125"/>
    </source>
</evidence>
<dbReference type="Pfam" id="PF01094">
    <property type="entry name" value="ANF_receptor"/>
    <property type="match status" value="1"/>
</dbReference>
<feature type="domain" description="Guanylate cyclase" evidence="18">
    <location>
        <begin position="807"/>
        <end position="937"/>
    </location>
</feature>
<dbReference type="GeneTree" id="ENSGT00940000166134"/>
<dbReference type="CDD" id="cd14043">
    <property type="entry name" value="PK_GC-2D"/>
    <property type="match status" value="1"/>
</dbReference>
<evidence type="ECO:0000256" key="15">
    <source>
        <dbReference type="SAM" id="Coils"/>
    </source>
</evidence>
<comment type="similarity">
    <text evidence="13">Belongs to the adenylyl cyclase class-4/guanylyl cyclase family.</text>
</comment>
<dbReference type="Proteomes" id="UP000265100">
    <property type="component" value="Chromosome 14"/>
</dbReference>
<keyword evidence="8 16" id="KW-0472">Membrane</keyword>
<proteinExistence type="inferred from homology"/>
<evidence type="ECO:0000313" key="20">
    <source>
        <dbReference type="Proteomes" id="UP000265100"/>
    </source>
</evidence>
<keyword evidence="4 16" id="KW-0812">Transmembrane</keyword>
<dbReference type="FunFam" id="3.40.50.2300:FF:000114">
    <property type="entry name" value="Guanylate cyclase"/>
    <property type="match status" value="1"/>
</dbReference>
<evidence type="ECO:0000256" key="8">
    <source>
        <dbReference type="ARBA" id="ARBA00023136"/>
    </source>
</evidence>
<evidence type="ECO:0000256" key="11">
    <source>
        <dbReference type="ARBA" id="ARBA00023273"/>
    </source>
</evidence>
<sequence>MQHIAPNFRWPLWESSHSCVPVIKNRHTLPALPFYNFLLWVLLGVLTFPCCVRCLIFKVGVLGPWNCDPVFYKALPAAAARLAVSRINGDAALDLGLKMDFIIVQEPCETSKALTAYIYYEGIADGLVGPTNPGYCVAASLLARNWDKALFSYGCVAYELESATAYPTFTRTVPFPTDVLFVVLKHFRWASVLVVSSNEDIWIDTAVRVASALRSKGLPVRLVGSMGVNETEVESTMRKIQAAGVIVMCMHSVLVGGQQQATFLLTARKMGLTSGKYVFVPYDALLYSVPYMNVSYLPLQNSSNLREAYDAVLTITVASEPLSFNEAFAAAKRSKEVTLPMEPEQVHPLFGTIYNSIYLLAKSIQNVRKAGMQLSGSNLAYFKRNITFNGFNQEVKVDTSGSVKTNYIILDSDNRGSKLYQTYVVDLTSGALRFAGRSINFPGGSPPPSDSSCWFDQGTICTGGMRLWCGICCMRLHQIQLVRGPNRILLTLEDLTFINPQLKNVYDFLVILTNCSYFSQMKDLRNENVNPFLGFFLDCSMFAMVTEHCSRGSLQDLLRNEDVKLDWMFKSSLMLDLIKGIKYLHHRDFPHGRLKSRNCVVDGRFVLKITDYGFNELLESQKAPLEEPPPEDLFWTAPEFLRDLANSRKGTFKGDVYGFSIILQEVVVRGPPYCMLGLPPEEIIRKVKKPPPMCRPTVAPDQAPLECIQLMKQCWSEQPDRRPTFDEIFDRFKLINKGKKTNIIDSMLRMLEQYSSNLEELIRERTEELEVEKQRTEKLLSEMLPPSVAEALKTGATVEPEFFDQVTIYFSDIVGFTTISSLSDPIEVVDLLNDLYTLFDAVLSNHDVYKVETIGDAYMVASGLPKKNGNKHAAEIANMSLNILSSVGTFHMRHMPDVPVRIRIGIHSGPCVAGVVGLTMPRYCLFGDTVNTASRMESTGLPYRIHVNMSTVKILHSLNDGYKIEVRGKTELKGKGIEETYWLVGKTNFTKPLPKPPEIKPGDNWQEMVTEEIKTHFRKANRQVDKKL</sequence>
<keyword evidence="6" id="KW-0547">Nucleotide-binding</keyword>
<feature type="coiled-coil region" evidence="15">
    <location>
        <begin position="744"/>
        <end position="775"/>
    </location>
</feature>
<dbReference type="GO" id="GO:0004016">
    <property type="term" value="F:adenylate cyclase activity"/>
    <property type="evidence" value="ECO:0007669"/>
    <property type="project" value="TreeGrafter"/>
</dbReference>
<keyword evidence="11" id="KW-0966">Cell projection</keyword>
<dbReference type="InterPro" id="IPR050401">
    <property type="entry name" value="Cyclic_nucleotide_synthase"/>
</dbReference>
<evidence type="ECO:0000256" key="4">
    <source>
        <dbReference type="ARBA" id="ARBA00022692"/>
    </source>
</evidence>
<reference evidence="19" key="4">
    <citation type="submission" date="2025-09" db="UniProtKB">
        <authorList>
            <consortium name="Ensembl"/>
        </authorList>
    </citation>
    <scope>IDENTIFICATION</scope>
</reference>
<reference evidence="20" key="2">
    <citation type="submission" date="2023-03" db="EMBL/GenBank/DDBJ databases">
        <authorList>
            <consortium name="Wellcome Sanger Institute Data Sharing"/>
        </authorList>
    </citation>
    <scope>NUCLEOTIDE SEQUENCE [LARGE SCALE GENOMIC DNA]</scope>
</reference>
<evidence type="ECO:0000256" key="3">
    <source>
        <dbReference type="ARBA" id="ARBA00012202"/>
    </source>
</evidence>
<dbReference type="InterPro" id="IPR011009">
    <property type="entry name" value="Kinase-like_dom_sf"/>
</dbReference>
<dbReference type="FunFam" id="3.30.70.1230:FF:000013">
    <property type="entry name" value="Guanylate cyclase"/>
    <property type="match status" value="1"/>
</dbReference>
<keyword evidence="20" id="KW-1185">Reference proteome</keyword>
<dbReference type="GO" id="GO:0005886">
    <property type="term" value="C:plasma membrane"/>
    <property type="evidence" value="ECO:0007669"/>
    <property type="project" value="TreeGrafter"/>
</dbReference>
<evidence type="ECO:0000256" key="7">
    <source>
        <dbReference type="ARBA" id="ARBA00022989"/>
    </source>
</evidence>
<dbReference type="PANTHER" id="PTHR11920:SF477">
    <property type="entry name" value="GUANYLATE CYCLASE D"/>
    <property type="match status" value="1"/>
</dbReference>
<dbReference type="PRINTS" id="PR00109">
    <property type="entry name" value="TYRKINASE"/>
</dbReference>
<dbReference type="Gene3D" id="3.30.70.1230">
    <property type="entry name" value="Nucleotide cyclase"/>
    <property type="match status" value="1"/>
</dbReference>
<keyword evidence="15" id="KW-0175">Coiled coil</keyword>
<dbReference type="GO" id="GO:0005524">
    <property type="term" value="F:ATP binding"/>
    <property type="evidence" value="ECO:0007669"/>
    <property type="project" value="InterPro"/>
</dbReference>
<dbReference type="GO" id="GO:0035556">
    <property type="term" value="P:intracellular signal transduction"/>
    <property type="evidence" value="ECO:0007669"/>
    <property type="project" value="InterPro"/>
</dbReference>
<keyword evidence="9" id="KW-1015">Disulfide bond</keyword>
<keyword evidence="12 14" id="KW-0141">cGMP biosynthesis</keyword>
<dbReference type="Gene3D" id="3.40.50.2300">
    <property type="match status" value="2"/>
</dbReference>
<name>A0AAX7URU6_ASTCA</name>
<dbReference type="InterPro" id="IPR001245">
    <property type="entry name" value="Ser-Thr/Tyr_kinase_cat_dom"/>
</dbReference>
<feature type="transmembrane region" description="Helical" evidence="16">
    <location>
        <begin position="37"/>
        <end position="56"/>
    </location>
</feature>
<evidence type="ECO:0000256" key="1">
    <source>
        <dbReference type="ARBA" id="ARBA00001436"/>
    </source>
</evidence>
<dbReference type="InterPro" id="IPR018297">
    <property type="entry name" value="A/G_cyclase_CS"/>
</dbReference>
<dbReference type="InterPro" id="IPR001828">
    <property type="entry name" value="ANF_lig-bd_rcpt"/>
</dbReference>
<dbReference type="InterPro" id="IPR000719">
    <property type="entry name" value="Prot_kinase_dom"/>
</dbReference>
<dbReference type="Gene3D" id="6.10.250.780">
    <property type="match status" value="1"/>
</dbReference>
<dbReference type="PANTHER" id="PTHR11920">
    <property type="entry name" value="GUANYLYL CYCLASE"/>
    <property type="match status" value="1"/>
</dbReference>
<dbReference type="InterPro" id="IPR029787">
    <property type="entry name" value="Nucleotide_cyclase"/>
</dbReference>
<dbReference type="GO" id="GO:0004383">
    <property type="term" value="F:guanylate cyclase activity"/>
    <property type="evidence" value="ECO:0007669"/>
    <property type="project" value="UniProtKB-EC"/>
</dbReference>
<organism evidence="19 20">
    <name type="scientific">Astatotilapia calliptera</name>
    <name type="common">Eastern happy</name>
    <name type="synonym">Chromis callipterus</name>
    <dbReference type="NCBI Taxonomy" id="8154"/>
    <lineage>
        <taxon>Eukaryota</taxon>
        <taxon>Metazoa</taxon>
        <taxon>Chordata</taxon>
        <taxon>Craniata</taxon>
        <taxon>Vertebrata</taxon>
        <taxon>Euteleostomi</taxon>
        <taxon>Actinopterygii</taxon>
        <taxon>Neopterygii</taxon>
        <taxon>Teleostei</taxon>
        <taxon>Neoteleostei</taxon>
        <taxon>Acanthomorphata</taxon>
        <taxon>Ovalentaria</taxon>
        <taxon>Cichlomorphae</taxon>
        <taxon>Cichliformes</taxon>
        <taxon>Cichlidae</taxon>
        <taxon>African cichlids</taxon>
        <taxon>Pseudocrenilabrinae</taxon>
        <taxon>Haplochromini</taxon>
        <taxon>Astatotilapia</taxon>
    </lineage>
</organism>
<dbReference type="Pfam" id="PF07714">
    <property type="entry name" value="PK_Tyr_Ser-Thr"/>
    <property type="match status" value="1"/>
</dbReference>
<dbReference type="Pfam" id="PF07701">
    <property type="entry name" value="HNOBA"/>
    <property type="match status" value="1"/>
</dbReference>
<evidence type="ECO:0000256" key="14">
    <source>
        <dbReference type="RuleBase" id="RU003431"/>
    </source>
</evidence>
<evidence type="ECO:0000259" key="17">
    <source>
        <dbReference type="PROSITE" id="PS50011"/>
    </source>
</evidence>
<reference evidence="19" key="3">
    <citation type="submission" date="2025-08" db="UniProtKB">
        <authorList>
            <consortium name="Ensembl"/>
        </authorList>
    </citation>
    <scope>IDENTIFICATION</scope>
</reference>
<keyword evidence="7 16" id="KW-1133">Transmembrane helix</keyword>
<keyword evidence="5" id="KW-0732">Signal</keyword>
<feature type="domain" description="Protein kinase" evidence="17">
    <location>
        <begin position="421"/>
        <end position="735"/>
    </location>
</feature>
<evidence type="ECO:0000256" key="2">
    <source>
        <dbReference type="ARBA" id="ARBA00004451"/>
    </source>
</evidence>
<dbReference type="SUPFAM" id="SSF53822">
    <property type="entry name" value="Periplasmic binding protein-like I"/>
    <property type="match status" value="1"/>
</dbReference>
<keyword evidence="10 13" id="KW-0456">Lyase</keyword>
<dbReference type="FunFam" id="1.10.510.10:FF:000404">
    <property type="entry name" value="Guanylate cyclase"/>
    <property type="match status" value="1"/>
</dbReference>
<evidence type="ECO:0000313" key="19">
    <source>
        <dbReference type="Ensembl" id="ENSACLP00000067486.1"/>
    </source>
</evidence>
<protein>
    <recommendedName>
        <fullName evidence="3 14">Guanylate cyclase</fullName>
        <ecNumber evidence="3 14">4.6.1.2</ecNumber>
    </recommendedName>
</protein>
<dbReference type="EC" id="4.6.1.2" evidence="3 14"/>
<dbReference type="InterPro" id="IPR001054">
    <property type="entry name" value="A/G_cyclase"/>
</dbReference>
<evidence type="ECO:0000256" key="9">
    <source>
        <dbReference type="ARBA" id="ARBA00023157"/>
    </source>
</evidence>
<evidence type="ECO:0000256" key="13">
    <source>
        <dbReference type="RuleBase" id="RU000405"/>
    </source>
</evidence>
<dbReference type="CDD" id="cd07302">
    <property type="entry name" value="CHD"/>
    <property type="match status" value="1"/>
</dbReference>
<dbReference type="PROSITE" id="PS50011">
    <property type="entry name" value="PROTEIN_KINASE_DOM"/>
    <property type="match status" value="1"/>
</dbReference>
<dbReference type="CDD" id="cd06371">
    <property type="entry name" value="PBP1_sensory_GC_DEF-like"/>
    <property type="match status" value="1"/>
</dbReference>
<dbReference type="PROSITE" id="PS00452">
    <property type="entry name" value="GUANYLATE_CYCLASE_1"/>
    <property type="match status" value="1"/>
</dbReference>
<dbReference type="Ensembl" id="ENSACLT00000090021.1">
    <property type="protein sequence ID" value="ENSACLP00000067486.1"/>
    <property type="gene ID" value="ENSACLG00000024255.2"/>
</dbReference>